<evidence type="ECO:0000259" key="3">
    <source>
        <dbReference type="PROSITE" id="PS51186"/>
    </source>
</evidence>
<evidence type="ECO:0000256" key="1">
    <source>
        <dbReference type="ARBA" id="ARBA00022679"/>
    </source>
</evidence>
<dbReference type="EMBL" id="BKCN01000020">
    <property type="protein sequence ID" value="GER05228.1"/>
    <property type="molecule type" value="Genomic_DNA"/>
</dbReference>
<dbReference type="PROSITE" id="PS51186">
    <property type="entry name" value="GNAT"/>
    <property type="match status" value="1"/>
</dbReference>
<dbReference type="RefSeq" id="WP_052371150.1">
    <property type="nucleotide sequence ID" value="NZ_BKCN01000020.1"/>
</dbReference>
<dbReference type="Proteomes" id="UP000324996">
    <property type="component" value="Unassembled WGS sequence"/>
</dbReference>
<keyword evidence="1" id="KW-0808">Transferase</keyword>
<evidence type="ECO:0000313" key="5">
    <source>
        <dbReference type="Proteomes" id="UP000324996"/>
    </source>
</evidence>
<organism evidence="4 5">
    <name type="scientific">Iodidimonas nitroreducens</name>
    <dbReference type="NCBI Taxonomy" id="1236968"/>
    <lineage>
        <taxon>Bacteria</taxon>
        <taxon>Pseudomonadati</taxon>
        <taxon>Pseudomonadota</taxon>
        <taxon>Alphaproteobacteria</taxon>
        <taxon>Iodidimonadales</taxon>
        <taxon>Iodidimonadaceae</taxon>
        <taxon>Iodidimonas</taxon>
    </lineage>
</organism>
<reference evidence="4 5" key="1">
    <citation type="submission" date="2019-09" db="EMBL/GenBank/DDBJ databases">
        <title>NBRP : Genome information of microbial organism related human and environment.</title>
        <authorList>
            <person name="Hattori M."/>
            <person name="Oshima K."/>
            <person name="Inaba H."/>
            <person name="Suda W."/>
            <person name="Sakamoto M."/>
            <person name="Iino T."/>
            <person name="Kitahara M."/>
            <person name="Oshida Y."/>
            <person name="Iida T."/>
            <person name="Kudo T."/>
            <person name="Itoh T."/>
            <person name="Ohkuma M."/>
        </authorList>
    </citation>
    <scope>NUCLEOTIDE SEQUENCE [LARGE SCALE GENOMIC DNA]</scope>
    <source>
        <strain evidence="4 5">Q-1</strain>
    </source>
</reference>
<dbReference type="CDD" id="cd04301">
    <property type="entry name" value="NAT_SF"/>
    <property type="match status" value="1"/>
</dbReference>
<dbReference type="InterPro" id="IPR000182">
    <property type="entry name" value="GNAT_dom"/>
</dbReference>
<feature type="region of interest" description="Disordered" evidence="2">
    <location>
        <begin position="1"/>
        <end position="39"/>
    </location>
</feature>
<sequence>MRDQPERQGDRPDHQRPDAAMDSASATSSPAFNIRSGRPEDTPQVIGLIGRCFSAYPGCVLDLPGLDADLHHISSLYEQQGGHFWVAETLVAAKQSPHPRQQIIGCVGYTPKADQAIELKRLYVDTSMRRLGLASALLELVMEKARDCGASRMDLWSDTRFIEAHAFYQRHGFIGPGETRDLNDPSNTTEYHFYKNLAPHANTPERAG</sequence>
<dbReference type="AlphaFoldDB" id="A0A5A7NAU9"/>
<protein>
    <recommendedName>
        <fullName evidence="3">N-acetyltransferase domain-containing protein</fullName>
    </recommendedName>
</protein>
<feature type="compositionally biased region" description="Low complexity" evidence="2">
    <location>
        <begin position="20"/>
        <end position="31"/>
    </location>
</feature>
<dbReference type="Gene3D" id="3.40.630.30">
    <property type="match status" value="1"/>
</dbReference>
<dbReference type="Pfam" id="PF00583">
    <property type="entry name" value="Acetyltransf_1"/>
    <property type="match status" value="1"/>
</dbReference>
<gene>
    <name evidence="4" type="ORF">JCM17846_29100</name>
</gene>
<evidence type="ECO:0000256" key="2">
    <source>
        <dbReference type="SAM" id="MobiDB-lite"/>
    </source>
</evidence>
<dbReference type="InterPro" id="IPR016181">
    <property type="entry name" value="Acyl_CoA_acyltransferase"/>
</dbReference>
<accession>A0A5A7NAU9</accession>
<dbReference type="PANTHER" id="PTHR13947:SF37">
    <property type="entry name" value="LD18367P"/>
    <property type="match status" value="1"/>
</dbReference>
<keyword evidence="5" id="KW-1185">Reference proteome</keyword>
<feature type="domain" description="N-acetyltransferase" evidence="3">
    <location>
        <begin position="32"/>
        <end position="198"/>
    </location>
</feature>
<proteinExistence type="predicted"/>
<feature type="compositionally biased region" description="Basic and acidic residues" evidence="2">
    <location>
        <begin position="1"/>
        <end position="19"/>
    </location>
</feature>
<comment type="caution">
    <text evidence="4">The sequence shown here is derived from an EMBL/GenBank/DDBJ whole genome shotgun (WGS) entry which is preliminary data.</text>
</comment>
<dbReference type="PANTHER" id="PTHR13947">
    <property type="entry name" value="GNAT FAMILY N-ACETYLTRANSFERASE"/>
    <property type="match status" value="1"/>
</dbReference>
<name>A0A5A7NAU9_9PROT</name>
<dbReference type="SUPFAM" id="SSF55729">
    <property type="entry name" value="Acyl-CoA N-acyltransferases (Nat)"/>
    <property type="match status" value="1"/>
</dbReference>
<dbReference type="InterPro" id="IPR050769">
    <property type="entry name" value="NAT_camello-type"/>
</dbReference>
<dbReference type="GO" id="GO:0008080">
    <property type="term" value="F:N-acetyltransferase activity"/>
    <property type="evidence" value="ECO:0007669"/>
    <property type="project" value="InterPro"/>
</dbReference>
<evidence type="ECO:0000313" key="4">
    <source>
        <dbReference type="EMBL" id="GER05228.1"/>
    </source>
</evidence>